<evidence type="ECO:0000313" key="2">
    <source>
        <dbReference type="EMBL" id="MPN10194.1"/>
    </source>
</evidence>
<protein>
    <submittedName>
        <fullName evidence="2">Uncharacterized protein</fullName>
    </submittedName>
</protein>
<gene>
    <name evidence="2" type="ORF">SDC9_157489</name>
</gene>
<feature type="compositionally biased region" description="Basic residues" evidence="1">
    <location>
        <begin position="1"/>
        <end position="17"/>
    </location>
</feature>
<sequence length="36" mass="4337">MKAKKEKSKNRPSKKNRGWGEPPTWVKADDMRYIKF</sequence>
<proteinExistence type="predicted"/>
<organism evidence="2">
    <name type="scientific">bioreactor metagenome</name>
    <dbReference type="NCBI Taxonomy" id="1076179"/>
    <lineage>
        <taxon>unclassified sequences</taxon>
        <taxon>metagenomes</taxon>
        <taxon>ecological metagenomes</taxon>
    </lineage>
</organism>
<accession>A0A645FCA2</accession>
<comment type="caution">
    <text evidence="2">The sequence shown here is derived from an EMBL/GenBank/DDBJ whole genome shotgun (WGS) entry which is preliminary data.</text>
</comment>
<feature type="region of interest" description="Disordered" evidence="1">
    <location>
        <begin position="1"/>
        <end position="24"/>
    </location>
</feature>
<dbReference type="AlphaFoldDB" id="A0A645FCA2"/>
<dbReference type="EMBL" id="VSSQ01056345">
    <property type="protein sequence ID" value="MPN10194.1"/>
    <property type="molecule type" value="Genomic_DNA"/>
</dbReference>
<evidence type="ECO:0000256" key="1">
    <source>
        <dbReference type="SAM" id="MobiDB-lite"/>
    </source>
</evidence>
<name>A0A645FCA2_9ZZZZ</name>
<reference evidence="2" key="1">
    <citation type="submission" date="2019-08" db="EMBL/GenBank/DDBJ databases">
        <authorList>
            <person name="Kucharzyk K."/>
            <person name="Murdoch R.W."/>
            <person name="Higgins S."/>
            <person name="Loffler F."/>
        </authorList>
    </citation>
    <scope>NUCLEOTIDE SEQUENCE</scope>
</reference>